<sequence>MNVTIDIVSDLVCPWCFIGKHRLAKAAAMVEASHPETRFQFNWLPYFLNPNTPPEGEPYRAFLEAKFGGKTPVDKLHSDVVAAGREAGVEFDFARIVTRPNTLRAHRLVYRAQSIGHRPATIEALVDGLFVAHFQRGEDIGNVATLAGIAAASGDIKKDVADYLASTEGEKSVRSLADKVTALGVSGVPFFIIQRRLSVSGAQSGEVLAAAIVEAMQ</sequence>
<dbReference type="Proteomes" id="UP000022141">
    <property type="component" value="Unassembled WGS sequence"/>
</dbReference>
<evidence type="ECO:0000259" key="1">
    <source>
        <dbReference type="Pfam" id="PF01323"/>
    </source>
</evidence>
<proteinExistence type="predicted"/>
<dbReference type="Pfam" id="PF01323">
    <property type="entry name" value="DSBA"/>
    <property type="match status" value="1"/>
</dbReference>
<dbReference type="PANTHER" id="PTHR13887:SF41">
    <property type="entry name" value="THIOREDOXIN SUPERFAMILY PROTEIN"/>
    <property type="match status" value="1"/>
</dbReference>
<feature type="domain" description="DSBA-like thioredoxin" evidence="1">
    <location>
        <begin position="4"/>
        <end position="212"/>
    </location>
</feature>
<organism evidence="2 3">
    <name type="scientific">Accumulibacter regalis</name>
    <dbReference type="NCBI Taxonomy" id="522306"/>
    <lineage>
        <taxon>Bacteria</taxon>
        <taxon>Pseudomonadati</taxon>
        <taxon>Pseudomonadota</taxon>
        <taxon>Betaproteobacteria</taxon>
        <taxon>Candidatus Accumulibacter</taxon>
    </lineage>
</organism>
<evidence type="ECO:0000313" key="2">
    <source>
        <dbReference type="EMBL" id="EXI85887.1"/>
    </source>
</evidence>
<dbReference type="GO" id="GO:0016491">
    <property type="term" value="F:oxidoreductase activity"/>
    <property type="evidence" value="ECO:0007669"/>
    <property type="project" value="InterPro"/>
</dbReference>
<dbReference type="STRING" id="1454004.AW11_03300"/>
<dbReference type="Gene3D" id="3.40.30.10">
    <property type="entry name" value="Glutaredoxin"/>
    <property type="match status" value="1"/>
</dbReference>
<dbReference type="PATRIC" id="fig|1454004.3.peg.3400"/>
<name>A0A011Q9G4_ACCRE</name>
<accession>A0A011Q9G4</accession>
<gene>
    <name evidence="2" type="ORF">AW11_03300</name>
</gene>
<dbReference type="InterPro" id="IPR001853">
    <property type="entry name" value="DSBA-like_thioredoxin_dom"/>
</dbReference>
<keyword evidence="3" id="KW-1185">Reference proteome</keyword>
<dbReference type="InterPro" id="IPR036249">
    <property type="entry name" value="Thioredoxin-like_sf"/>
</dbReference>
<evidence type="ECO:0000313" key="3">
    <source>
        <dbReference type="Proteomes" id="UP000022141"/>
    </source>
</evidence>
<dbReference type="eggNOG" id="COG2761">
    <property type="taxonomic scope" value="Bacteria"/>
</dbReference>
<dbReference type="SUPFAM" id="SSF52833">
    <property type="entry name" value="Thioredoxin-like"/>
    <property type="match status" value="1"/>
</dbReference>
<dbReference type="EMBL" id="JEMY01000048">
    <property type="protein sequence ID" value="EXI85887.1"/>
    <property type="molecule type" value="Genomic_DNA"/>
</dbReference>
<comment type="caution">
    <text evidence="2">The sequence shown here is derived from an EMBL/GenBank/DDBJ whole genome shotgun (WGS) entry which is preliminary data.</text>
</comment>
<reference evidence="2" key="1">
    <citation type="submission" date="2014-02" db="EMBL/GenBank/DDBJ databases">
        <title>Expanding our view of genomic diversity in Candidatus Accumulibacter clades.</title>
        <authorList>
            <person name="Skennerton C.T."/>
            <person name="Barr J.J."/>
            <person name="Slater F.R."/>
            <person name="Bond P.L."/>
            <person name="Tyson G.W."/>
        </authorList>
    </citation>
    <scope>NUCLEOTIDE SEQUENCE [LARGE SCALE GENOMIC DNA]</scope>
</reference>
<dbReference type="AlphaFoldDB" id="A0A011Q9G4"/>
<dbReference type="PANTHER" id="PTHR13887">
    <property type="entry name" value="GLUTATHIONE S-TRANSFERASE KAPPA"/>
    <property type="match status" value="1"/>
</dbReference>
<protein>
    <submittedName>
        <fullName evidence="2">DSBA-like thioredoxin domain protein</fullName>
    </submittedName>
</protein>
<dbReference type="CDD" id="cd03024">
    <property type="entry name" value="DsbA_FrnE"/>
    <property type="match status" value="1"/>
</dbReference>